<dbReference type="InterPro" id="IPR000232">
    <property type="entry name" value="HSF_DNA-bd"/>
</dbReference>
<dbReference type="EMBL" id="HBIM01014809">
    <property type="protein sequence ID" value="CAE0414522.1"/>
    <property type="molecule type" value="Transcribed_RNA"/>
</dbReference>
<dbReference type="GO" id="GO:0005634">
    <property type="term" value="C:nucleus"/>
    <property type="evidence" value="ECO:0007669"/>
    <property type="project" value="UniProtKB-SubCell"/>
</dbReference>
<name>A0A7S3LC40_9STRA</name>
<dbReference type="InterPro" id="IPR036388">
    <property type="entry name" value="WH-like_DNA-bd_sf"/>
</dbReference>
<organism evidence="7">
    <name type="scientific">Amphora coffeiformis</name>
    <dbReference type="NCBI Taxonomy" id="265554"/>
    <lineage>
        <taxon>Eukaryota</taxon>
        <taxon>Sar</taxon>
        <taxon>Stramenopiles</taxon>
        <taxon>Ochrophyta</taxon>
        <taxon>Bacillariophyta</taxon>
        <taxon>Bacillariophyceae</taxon>
        <taxon>Bacillariophycidae</taxon>
        <taxon>Thalassiophysales</taxon>
        <taxon>Catenulaceae</taxon>
        <taxon>Amphora</taxon>
    </lineage>
</organism>
<evidence type="ECO:0000256" key="1">
    <source>
        <dbReference type="ARBA" id="ARBA00004123"/>
    </source>
</evidence>
<proteinExistence type="inferred from homology"/>
<dbReference type="PANTHER" id="PTHR10015">
    <property type="entry name" value="HEAT SHOCK TRANSCRIPTION FACTOR"/>
    <property type="match status" value="1"/>
</dbReference>
<reference evidence="7" key="1">
    <citation type="submission" date="2021-01" db="EMBL/GenBank/DDBJ databases">
        <authorList>
            <person name="Corre E."/>
            <person name="Pelletier E."/>
            <person name="Niang G."/>
            <person name="Scheremetjew M."/>
            <person name="Finn R."/>
            <person name="Kale V."/>
            <person name="Holt S."/>
            <person name="Cochrane G."/>
            <person name="Meng A."/>
            <person name="Brown T."/>
            <person name="Cohen L."/>
        </authorList>
    </citation>
    <scope>NUCLEOTIDE SEQUENCE</scope>
    <source>
        <strain evidence="7">CCMP127</strain>
    </source>
</reference>
<feature type="region of interest" description="Disordered" evidence="5">
    <location>
        <begin position="50"/>
        <end position="69"/>
    </location>
</feature>
<evidence type="ECO:0000259" key="6">
    <source>
        <dbReference type="SMART" id="SM00415"/>
    </source>
</evidence>
<dbReference type="SUPFAM" id="SSF46785">
    <property type="entry name" value="Winged helix' DNA-binding domain"/>
    <property type="match status" value="1"/>
</dbReference>
<feature type="region of interest" description="Disordered" evidence="5">
    <location>
        <begin position="81"/>
        <end position="121"/>
    </location>
</feature>
<feature type="compositionally biased region" description="Low complexity" evidence="5">
    <location>
        <begin position="84"/>
        <end position="99"/>
    </location>
</feature>
<keyword evidence="2" id="KW-0238">DNA-binding</keyword>
<evidence type="ECO:0000256" key="3">
    <source>
        <dbReference type="ARBA" id="ARBA00023242"/>
    </source>
</evidence>
<comment type="similarity">
    <text evidence="4">Belongs to the HSF family.</text>
</comment>
<feature type="compositionally biased region" description="Polar residues" evidence="5">
    <location>
        <begin position="111"/>
        <end position="121"/>
    </location>
</feature>
<dbReference type="GO" id="GO:0003700">
    <property type="term" value="F:DNA-binding transcription factor activity"/>
    <property type="evidence" value="ECO:0007669"/>
    <property type="project" value="InterPro"/>
</dbReference>
<evidence type="ECO:0000313" key="7">
    <source>
        <dbReference type="EMBL" id="CAE0414522.1"/>
    </source>
</evidence>
<dbReference type="InterPro" id="IPR036390">
    <property type="entry name" value="WH_DNA-bd_sf"/>
</dbReference>
<accession>A0A7S3LC40</accession>
<evidence type="ECO:0000256" key="4">
    <source>
        <dbReference type="RuleBase" id="RU004020"/>
    </source>
</evidence>
<dbReference type="SMART" id="SM00415">
    <property type="entry name" value="HSF"/>
    <property type="match status" value="1"/>
</dbReference>
<gene>
    <name evidence="7" type="ORF">ACOF00016_LOCUS11755</name>
</gene>
<feature type="domain" description="HSF-type DNA-binding" evidence="6">
    <location>
        <begin position="121"/>
        <end position="220"/>
    </location>
</feature>
<dbReference type="GO" id="GO:0043565">
    <property type="term" value="F:sequence-specific DNA binding"/>
    <property type="evidence" value="ECO:0007669"/>
    <property type="project" value="InterPro"/>
</dbReference>
<comment type="subcellular location">
    <subcellularLocation>
        <location evidence="1">Nucleus</location>
    </subcellularLocation>
</comment>
<dbReference type="PANTHER" id="PTHR10015:SF427">
    <property type="entry name" value="HEAT SHOCK FACTOR PROTEIN"/>
    <property type="match status" value="1"/>
</dbReference>
<dbReference type="Gene3D" id="1.10.10.10">
    <property type="entry name" value="Winged helix-like DNA-binding domain superfamily/Winged helix DNA-binding domain"/>
    <property type="match status" value="1"/>
</dbReference>
<dbReference type="AlphaFoldDB" id="A0A7S3LC40"/>
<dbReference type="FunFam" id="1.10.10.10:FF:001611">
    <property type="entry name" value="Predicted protein"/>
    <property type="match status" value="1"/>
</dbReference>
<sequence length="365" mass="39888">MSPNPLSSPIAPLQGRSFLSQLSLPIMKTTTTTSPTTDTLHSLLLCPPSTDLNKKQQQQQPHKAVVSSSDVSDIAAEALRITRQESTSSSGRTGSLTELRPNGALPKLVSPRQSSTGSGSRLNKFVKRLHDMLQAEKDGGVIEWRKGLLVLHSTADFAKNILPKFFNTRNFKTFRRQLNYYGFVHVRSFSTAAASTTALWVNQELAELGSPDIASVLTLKRVEPCELQKTAEGRRQRKEMAMHTVEEDLKIDPKTMQLEQIHSLGRKGAAAPTTTTTSTMASPMMTDHTLIPSIPMEIAFANSRLSSPLQQHHHDHATTTENTVVSDDTQSASSSVVPAHHHHNDVVDDSMGAANLLLMLSRAGC</sequence>
<dbReference type="Pfam" id="PF00447">
    <property type="entry name" value="HSF_DNA-bind"/>
    <property type="match status" value="1"/>
</dbReference>
<keyword evidence="3" id="KW-0539">Nucleus</keyword>
<evidence type="ECO:0000256" key="2">
    <source>
        <dbReference type="ARBA" id="ARBA00023125"/>
    </source>
</evidence>
<protein>
    <recommendedName>
        <fullName evidence="6">HSF-type DNA-binding domain-containing protein</fullName>
    </recommendedName>
</protein>
<evidence type="ECO:0000256" key="5">
    <source>
        <dbReference type="SAM" id="MobiDB-lite"/>
    </source>
</evidence>